<evidence type="ECO:0000313" key="4">
    <source>
        <dbReference type="Proteomes" id="UP000886856"/>
    </source>
</evidence>
<dbReference type="GO" id="GO:0003677">
    <property type="term" value="F:DNA binding"/>
    <property type="evidence" value="ECO:0007669"/>
    <property type="project" value="UniProtKB-KW"/>
</dbReference>
<evidence type="ECO:0000256" key="1">
    <source>
        <dbReference type="ARBA" id="ARBA00023125"/>
    </source>
</evidence>
<dbReference type="SUPFAM" id="SSF47413">
    <property type="entry name" value="lambda repressor-like DNA-binding domains"/>
    <property type="match status" value="1"/>
</dbReference>
<evidence type="ECO:0000259" key="2">
    <source>
        <dbReference type="PROSITE" id="PS50943"/>
    </source>
</evidence>
<dbReference type="Pfam" id="PF01381">
    <property type="entry name" value="HTH_3"/>
    <property type="match status" value="1"/>
</dbReference>
<dbReference type="PANTHER" id="PTHR46558">
    <property type="entry name" value="TRACRIPTIONAL REGULATORY PROTEIN-RELATED-RELATED"/>
    <property type="match status" value="1"/>
</dbReference>
<accession>A0A9D2KXU1</accession>
<name>A0A9D2KXU1_9LACT</name>
<comment type="caution">
    <text evidence="3">The sequence shown here is derived from an EMBL/GenBank/DDBJ whole genome shotgun (WGS) entry which is preliminary data.</text>
</comment>
<organism evidence="3 4">
    <name type="scientific">Candidatus Jeotgalibaca merdavium</name>
    <dbReference type="NCBI Taxonomy" id="2838627"/>
    <lineage>
        <taxon>Bacteria</taxon>
        <taxon>Bacillati</taxon>
        <taxon>Bacillota</taxon>
        <taxon>Bacilli</taxon>
        <taxon>Lactobacillales</taxon>
        <taxon>Carnobacteriaceae</taxon>
        <taxon>Jeotgalibaca</taxon>
    </lineage>
</organism>
<gene>
    <name evidence="3" type="ORF">H9948_08780</name>
</gene>
<feature type="domain" description="HTH cro/C1-type" evidence="2">
    <location>
        <begin position="7"/>
        <end position="62"/>
    </location>
</feature>
<dbReference type="Gene3D" id="1.10.260.40">
    <property type="entry name" value="lambda repressor-like DNA-binding domains"/>
    <property type="match status" value="1"/>
</dbReference>
<dbReference type="SMART" id="SM00530">
    <property type="entry name" value="HTH_XRE"/>
    <property type="match status" value="1"/>
</dbReference>
<protein>
    <submittedName>
        <fullName evidence="3">Helix-turn-helix domain-containing protein</fullName>
    </submittedName>
</protein>
<dbReference type="Proteomes" id="UP000886856">
    <property type="component" value="Unassembled WGS sequence"/>
</dbReference>
<reference evidence="3" key="2">
    <citation type="submission" date="2021-04" db="EMBL/GenBank/DDBJ databases">
        <authorList>
            <person name="Gilroy R."/>
        </authorList>
    </citation>
    <scope>NUCLEOTIDE SEQUENCE</scope>
    <source>
        <strain evidence="3">CHK171-505</strain>
    </source>
</reference>
<dbReference type="AlphaFoldDB" id="A0A9D2KXU1"/>
<dbReference type="CDD" id="cd00093">
    <property type="entry name" value="HTH_XRE"/>
    <property type="match status" value="1"/>
</dbReference>
<proteinExistence type="predicted"/>
<dbReference type="InterPro" id="IPR010982">
    <property type="entry name" value="Lambda_DNA-bd_dom_sf"/>
</dbReference>
<reference evidence="3" key="1">
    <citation type="journal article" date="2021" name="PeerJ">
        <title>Extensive microbial diversity within the chicken gut microbiome revealed by metagenomics and culture.</title>
        <authorList>
            <person name="Gilroy R."/>
            <person name="Ravi A."/>
            <person name="Getino M."/>
            <person name="Pursley I."/>
            <person name="Horton D.L."/>
            <person name="Alikhan N.F."/>
            <person name="Baker D."/>
            <person name="Gharbi K."/>
            <person name="Hall N."/>
            <person name="Watson M."/>
            <person name="Adriaenssens E.M."/>
            <person name="Foster-Nyarko E."/>
            <person name="Jarju S."/>
            <person name="Secka A."/>
            <person name="Antonio M."/>
            <person name="Oren A."/>
            <person name="Chaudhuri R.R."/>
            <person name="La Ragione R."/>
            <person name="Hildebrand F."/>
            <person name="Pallen M.J."/>
        </authorList>
    </citation>
    <scope>NUCLEOTIDE SEQUENCE</scope>
    <source>
        <strain evidence="3">CHK171-505</strain>
    </source>
</reference>
<keyword evidence="1" id="KW-0238">DNA-binding</keyword>
<dbReference type="InterPro" id="IPR001387">
    <property type="entry name" value="Cro/C1-type_HTH"/>
</dbReference>
<dbReference type="PANTHER" id="PTHR46558:SF11">
    <property type="entry name" value="HTH-TYPE TRANSCRIPTIONAL REGULATOR XRE"/>
    <property type="match status" value="1"/>
</dbReference>
<dbReference type="PROSITE" id="PS50943">
    <property type="entry name" value="HTH_CROC1"/>
    <property type="match status" value="1"/>
</dbReference>
<evidence type="ECO:0000313" key="3">
    <source>
        <dbReference type="EMBL" id="HJA90868.1"/>
    </source>
</evidence>
<sequence>MNVGERIKYRRKELGLNADYLADYLGVSRSTVFRYEKGEIEKLPTEILEKLAEVLHTTPGYLMGWEETSNDNKIINLFRQLHDSRQKRVIEFTEKQLEEQNNVIEFKRTDIVADNTLAAHLVDPSKEFTDDQIDGLKAYLDKARDEYFRKYDK</sequence>
<dbReference type="EMBL" id="DWYW01000200">
    <property type="protein sequence ID" value="HJA90868.1"/>
    <property type="molecule type" value="Genomic_DNA"/>
</dbReference>